<sequence length="160" mass="17382">MCQSWQVHTPLFIIQVTSEKAIHGIFQRLPGEASLVSCTVSWRWHIHHIHLGIGKTKTFDLAAKRQHVLTWRTGLSTKTAMLPKASSLAMKGLRGGPFDSAQESRPGIMHGNHTLGSHPGAERSRGAIGQCTFESNPSNEANTRHGSLAPEGAPCSITSR</sequence>
<gene>
    <name evidence="2" type="ORF">BECKLFY1418B_GA0070995_10615</name>
</gene>
<name>A0A450UQ20_9GAMM</name>
<evidence type="ECO:0000256" key="1">
    <source>
        <dbReference type="SAM" id="MobiDB-lite"/>
    </source>
</evidence>
<dbReference type="EMBL" id="CAADFF010000061">
    <property type="protein sequence ID" value="VFJ94641.1"/>
    <property type="molecule type" value="Genomic_DNA"/>
</dbReference>
<reference evidence="2" key="1">
    <citation type="submission" date="2019-02" db="EMBL/GenBank/DDBJ databases">
        <authorList>
            <person name="Gruber-Vodicka R. H."/>
            <person name="Seah K. B. B."/>
        </authorList>
    </citation>
    <scope>NUCLEOTIDE SEQUENCE</scope>
    <source>
        <strain evidence="2">BECK_M7</strain>
    </source>
</reference>
<feature type="region of interest" description="Disordered" evidence="1">
    <location>
        <begin position="132"/>
        <end position="160"/>
    </location>
</feature>
<organism evidence="2">
    <name type="scientific">Candidatus Kentrum sp. LFY</name>
    <dbReference type="NCBI Taxonomy" id="2126342"/>
    <lineage>
        <taxon>Bacteria</taxon>
        <taxon>Pseudomonadati</taxon>
        <taxon>Pseudomonadota</taxon>
        <taxon>Gammaproteobacteria</taxon>
        <taxon>Candidatus Kentrum</taxon>
    </lineage>
</organism>
<evidence type="ECO:0000313" key="2">
    <source>
        <dbReference type="EMBL" id="VFJ94641.1"/>
    </source>
</evidence>
<proteinExistence type="predicted"/>
<accession>A0A450UQ20</accession>
<dbReference type="AlphaFoldDB" id="A0A450UQ20"/>
<feature type="compositionally biased region" description="Polar residues" evidence="1">
    <location>
        <begin position="132"/>
        <end position="145"/>
    </location>
</feature>
<protein>
    <submittedName>
        <fullName evidence="2">Uncharacterized protein</fullName>
    </submittedName>
</protein>